<dbReference type="InterPro" id="IPR035979">
    <property type="entry name" value="RBD_domain_sf"/>
</dbReference>
<feature type="compositionally biased region" description="Basic and acidic residues" evidence="1">
    <location>
        <begin position="618"/>
        <end position="631"/>
    </location>
</feature>
<evidence type="ECO:0008006" key="4">
    <source>
        <dbReference type="Google" id="ProtNLM"/>
    </source>
</evidence>
<dbReference type="OrthoDB" id="1938644at2759"/>
<feature type="region of interest" description="Disordered" evidence="1">
    <location>
        <begin position="296"/>
        <end position="315"/>
    </location>
</feature>
<dbReference type="InterPro" id="IPR058942">
    <property type="entry name" value="AT3G52170-like"/>
</dbReference>
<dbReference type="GO" id="GO:0003676">
    <property type="term" value="F:nucleic acid binding"/>
    <property type="evidence" value="ECO:0007669"/>
    <property type="project" value="InterPro"/>
</dbReference>
<feature type="region of interest" description="Disordered" evidence="1">
    <location>
        <begin position="357"/>
        <end position="389"/>
    </location>
</feature>
<accession>A0A2G2W0V2</accession>
<dbReference type="Proteomes" id="UP000224567">
    <property type="component" value="Unassembled WGS sequence"/>
</dbReference>
<dbReference type="SUPFAM" id="SSF54928">
    <property type="entry name" value="RNA-binding domain, RBD"/>
    <property type="match status" value="1"/>
</dbReference>
<dbReference type="AlphaFoldDB" id="A0A2G2W0V2"/>
<dbReference type="PANTHER" id="PTHR34568:SF5">
    <property type="entry name" value="RNA-BINDING (RRM_RBD_RNP MOTIFS) FAMILY PROTEIN"/>
    <property type="match status" value="1"/>
</dbReference>
<feature type="region of interest" description="Disordered" evidence="1">
    <location>
        <begin position="485"/>
        <end position="507"/>
    </location>
</feature>
<dbReference type="EMBL" id="MLFT02000009">
    <property type="protein sequence ID" value="PHT38856.1"/>
    <property type="molecule type" value="Genomic_DNA"/>
</dbReference>
<evidence type="ECO:0000256" key="1">
    <source>
        <dbReference type="SAM" id="MobiDB-lite"/>
    </source>
</evidence>
<proteinExistence type="predicted"/>
<sequence length="922" mass="102844">MMYNGKSHHIRRIYNTVKELLSSGIITVDYVKSKDNMPDPLTKGLFREEVERTSKGMDLWPRTVTLPSKLEIPRARHMTENEGVFPRETYARKEVGPWDYLLSGFQRTKKKIFEKFMEQKSSSTHALTSTSDLKDSDNVVSVDSHDSGSMNDLKITIHSEKTSLTNMAENVDSETYLSSHADNSKALEVINMKNISDSVGPEELLNISSKECEGSTDYGVNGMSSGASSICGKAKSNDGVQLINGFHHSEFVEKEREQLLAEEASSSVQISSEEEILSKSEEACFVEHQMQVEISRTSHRVSANKSGSTAPENQQQEIMESCKFSSNLELGRSDTADSSCVIKRVAQIVDVAQEKRNNEPELEAKNGQMQKKDVISDGEPESEVKNGQMQKKEVISDIISIFEKNDGISNLKQVAHSNSFIQSESTNKWRDVLVKKTVLSTSEHHPAEDISIPISLSNTKMDEISSVSNDSSHVEADHQAIDQIVDPKSEKSVPRESEHLDETSQNVFRKSGTTIKGLIELIGELPPRDPSFVRHEEIVVDGSDRERSASNRIQAHTDKQTLDRKKRKTSSQSVTGKKKNSGLSNEVHADLNPGDERTEIRNTAPLGFCKSIETKETTSLREKGNLSKGEEASSSEKLSDENKMIVKFVNIKATESAVSTAFQGSGAISKVAHIYFKSQKGRQKALKRSDVMIMDTVVLEATWIPDLIGYPEVPTSLVKHPSRTVMIKEFKHNVTFRDIEEALAFCISNITGIFFGSSSSVAYVEFETVEGKEIAIEKHALIMHGEKLSILRIDAPRTTIVRMSNMDFLTMRKMIPLCKELGKTSQFVTRAPGIMDVHYKFAEWPRMLEIINSLNGYEEDGQQLVAKPAPVYSSHVLSVLWSQPEGRKHLKTAFNSMLQKVGGDTDVLAELVDNFYADVQET</sequence>
<comment type="caution">
    <text evidence="2">The sequence shown here is derived from an EMBL/GenBank/DDBJ whole genome shotgun (WGS) entry which is preliminary data.</text>
</comment>
<feature type="compositionally biased region" description="Basic and acidic residues" evidence="1">
    <location>
        <begin position="485"/>
        <end position="502"/>
    </location>
</feature>
<feature type="compositionally biased region" description="Basic and acidic residues" evidence="1">
    <location>
        <begin position="543"/>
        <end position="563"/>
    </location>
</feature>
<protein>
    <recommendedName>
        <fullName evidence="4">RRM domain-containing protein</fullName>
    </recommendedName>
</protein>
<organism evidence="2 3">
    <name type="scientific">Capsicum baccatum</name>
    <name type="common">Peruvian pepper</name>
    <dbReference type="NCBI Taxonomy" id="33114"/>
    <lineage>
        <taxon>Eukaryota</taxon>
        <taxon>Viridiplantae</taxon>
        <taxon>Streptophyta</taxon>
        <taxon>Embryophyta</taxon>
        <taxon>Tracheophyta</taxon>
        <taxon>Spermatophyta</taxon>
        <taxon>Magnoliopsida</taxon>
        <taxon>eudicotyledons</taxon>
        <taxon>Gunneridae</taxon>
        <taxon>Pentapetalae</taxon>
        <taxon>asterids</taxon>
        <taxon>lamiids</taxon>
        <taxon>Solanales</taxon>
        <taxon>Solanaceae</taxon>
        <taxon>Solanoideae</taxon>
        <taxon>Capsiceae</taxon>
        <taxon>Capsicum</taxon>
    </lineage>
</organism>
<feature type="region of interest" description="Disordered" evidence="1">
    <location>
        <begin position="543"/>
        <end position="603"/>
    </location>
</feature>
<feature type="region of interest" description="Disordered" evidence="1">
    <location>
        <begin position="618"/>
        <end position="637"/>
    </location>
</feature>
<feature type="region of interest" description="Disordered" evidence="1">
    <location>
        <begin position="124"/>
        <end position="145"/>
    </location>
</feature>
<evidence type="ECO:0000313" key="3">
    <source>
        <dbReference type="Proteomes" id="UP000224567"/>
    </source>
</evidence>
<reference evidence="3" key="2">
    <citation type="journal article" date="2017" name="J. Anim. Genet.">
        <title>Multiple reference genome sequences of hot pepper reveal the massive evolution of plant disease resistance genes by retroduplication.</title>
        <authorList>
            <person name="Kim S."/>
            <person name="Park J."/>
            <person name="Yeom S.-I."/>
            <person name="Kim Y.-M."/>
            <person name="Seo E."/>
            <person name="Kim K.-T."/>
            <person name="Kim M.-S."/>
            <person name="Lee J.M."/>
            <person name="Cheong K."/>
            <person name="Shin H.-S."/>
            <person name="Kim S.-B."/>
            <person name="Han K."/>
            <person name="Lee J."/>
            <person name="Park M."/>
            <person name="Lee H.-A."/>
            <person name="Lee H.-Y."/>
            <person name="Lee Y."/>
            <person name="Oh S."/>
            <person name="Lee J.H."/>
            <person name="Choi E."/>
            <person name="Choi E."/>
            <person name="Lee S.E."/>
            <person name="Jeon J."/>
            <person name="Kim H."/>
            <person name="Choi G."/>
            <person name="Song H."/>
            <person name="Lee J."/>
            <person name="Lee S.-C."/>
            <person name="Kwon J.-K."/>
            <person name="Lee H.-Y."/>
            <person name="Koo N."/>
            <person name="Hong Y."/>
            <person name="Kim R.W."/>
            <person name="Kang W.-H."/>
            <person name="Huh J.H."/>
            <person name="Kang B.-C."/>
            <person name="Yang T.-J."/>
            <person name="Lee Y.-H."/>
            <person name="Bennetzen J.L."/>
            <person name="Choi D."/>
        </authorList>
    </citation>
    <scope>NUCLEOTIDE SEQUENCE [LARGE SCALE GENOMIC DNA]</scope>
    <source>
        <strain evidence="3">cv. PBC81</strain>
    </source>
</reference>
<gene>
    <name evidence="2" type="ORF">CQW23_22429</name>
</gene>
<name>A0A2G2W0V2_CAPBA</name>
<reference evidence="2 3" key="1">
    <citation type="journal article" date="2017" name="Genome Biol.">
        <title>New reference genome sequences of hot pepper reveal the massive evolution of plant disease-resistance genes by retroduplication.</title>
        <authorList>
            <person name="Kim S."/>
            <person name="Park J."/>
            <person name="Yeom S.I."/>
            <person name="Kim Y.M."/>
            <person name="Seo E."/>
            <person name="Kim K.T."/>
            <person name="Kim M.S."/>
            <person name="Lee J.M."/>
            <person name="Cheong K."/>
            <person name="Shin H.S."/>
            <person name="Kim S.B."/>
            <person name="Han K."/>
            <person name="Lee J."/>
            <person name="Park M."/>
            <person name="Lee H.A."/>
            <person name="Lee H.Y."/>
            <person name="Lee Y."/>
            <person name="Oh S."/>
            <person name="Lee J.H."/>
            <person name="Choi E."/>
            <person name="Choi E."/>
            <person name="Lee S.E."/>
            <person name="Jeon J."/>
            <person name="Kim H."/>
            <person name="Choi G."/>
            <person name="Song H."/>
            <person name="Lee J."/>
            <person name="Lee S.C."/>
            <person name="Kwon J.K."/>
            <person name="Lee H.Y."/>
            <person name="Koo N."/>
            <person name="Hong Y."/>
            <person name="Kim R.W."/>
            <person name="Kang W.H."/>
            <person name="Huh J.H."/>
            <person name="Kang B.C."/>
            <person name="Yang T.J."/>
            <person name="Lee Y.H."/>
            <person name="Bennetzen J.L."/>
            <person name="Choi D."/>
        </authorList>
    </citation>
    <scope>NUCLEOTIDE SEQUENCE [LARGE SCALE GENOMIC DNA]</scope>
    <source>
        <strain evidence="3">cv. PBC81</strain>
    </source>
</reference>
<dbReference type="PANTHER" id="PTHR34568">
    <property type="entry name" value="RRM DOMAIN-CONTAINING PROTEIN"/>
    <property type="match status" value="1"/>
</dbReference>
<evidence type="ECO:0000313" key="2">
    <source>
        <dbReference type="EMBL" id="PHT38856.1"/>
    </source>
</evidence>
<feature type="compositionally biased region" description="Basic and acidic residues" evidence="1">
    <location>
        <begin position="357"/>
        <end position="375"/>
    </location>
</feature>
<keyword evidence="3" id="KW-1185">Reference proteome</keyword>